<accession>A0A8X8KAQ6</accession>
<feature type="non-terminal residue" evidence="2">
    <location>
        <position position="1"/>
    </location>
</feature>
<dbReference type="NCBIfam" id="TIGR03504">
    <property type="entry name" value="FimV_Cterm"/>
    <property type="match status" value="1"/>
</dbReference>
<dbReference type="RefSeq" id="WP_319026254.1">
    <property type="nucleotide sequence ID" value="NZ_JABBHS010000133.1"/>
</dbReference>
<reference evidence="2" key="1">
    <citation type="journal article" date="2021" name="ISME J.">
        <title>Genomic evolution of the class Acidithiobacillia: deep-branching Proteobacteria living in extreme acidic conditions.</title>
        <authorList>
            <person name="Moya-Beltran A."/>
            <person name="Beard S."/>
            <person name="Rojas-Villalobos C."/>
            <person name="Issotta F."/>
            <person name="Gallardo Y."/>
            <person name="Ulloa R."/>
            <person name="Giaveno A."/>
            <person name="Degli Esposti M."/>
            <person name="Johnson D.B."/>
            <person name="Quatrini R."/>
        </authorList>
    </citation>
    <scope>NUCLEOTIDE SEQUENCE</scope>
    <source>
        <strain evidence="2">DSM 583</strain>
    </source>
</reference>
<gene>
    <name evidence="2" type="ORF">HF568_04455</name>
</gene>
<dbReference type="Proteomes" id="UP000887300">
    <property type="component" value="Unassembled WGS sequence"/>
</dbReference>
<protein>
    <submittedName>
        <fullName evidence="2">Motility protein FimV</fullName>
    </submittedName>
</protein>
<feature type="region of interest" description="Disordered" evidence="1">
    <location>
        <begin position="206"/>
        <end position="232"/>
    </location>
</feature>
<evidence type="ECO:0000256" key="1">
    <source>
        <dbReference type="SAM" id="MobiDB-lite"/>
    </source>
</evidence>
<sequence length="279" mass="29383">APSADHAISAGVPHAGAAEIDPVEQADLYLTYGKAEQAVAVLNDALEENPRRKELYVKLLDIYANLDRHAEYLDLAERMRGRFGPNNGAWQEVAAQGARLFPGNPLFAISDEGAVVASVPVVGVDQPAPGEASPALVPPDVLDFHFDHTSAEPAAGEALNAFPAAEKARLLQDIDEQFRLMEEAEAETGAPGPQAKSVLELAPDVSAPAPAPAAESPAGGAPSDSPGVADWDAMGTKLDLAKAYVEMGDGESARDLLEELIREDSGAHQEEARQLLRSL</sequence>
<dbReference type="InterPro" id="IPR020011">
    <property type="entry name" value="FimV_C"/>
</dbReference>
<evidence type="ECO:0000313" key="3">
    <source>
        <dbReference type="Proteomes" id="UP000887300"/>
    </source>
</evidence>
<dbReference type="EMBL" id="JABBHS010000133">
    <property type="protein sequence ID" value="MBU2722483.1"/>
    <property type="molecule type" value="Genomic_DNA"/>
</dbReference>
<comment type="caution">
    <text evidence="2">The sequence shown here is derived from an EMBL/GenBank/DDBJ whole genome shotgun (WGS) entry which is preliminary data.</text>
</comment>
<dbReference type="InterPro" id="IPR038440">
    <property type="entry name" value="FimV_C_sf"/>
</dbReference>
<dbReference type="SUPFAM" id="SSF48452">
    <property type="entry name" value="TPR-like"/>
    <property type="match status" value="1"/>
</dbReference>
<proteinExistence type="predicted"/>
<organism evidence="2 3">
    <name type="scientific">Acidithiobacillus ferridurans</name>
    <dbReference type="NCBI Taxonomy" id="1232575"/>
    <lineage>
        <taxon>Bacteria</taxon>
        <taxon>Pseudomonadati</taxon>
        <taxon>Pseudomonadota</taxon>
        <taxon>Acidithiobacillia</taxon>
        <taxon>Acidithiobacillales</taxon>
        <taxon>Acidithiobacillaceae</taxon>
        <taxon>Acidithiobacillus</taxon>
    </lineage>
</organism>
<dbReference type="InterPro" id="IPR011990">
    <property type="entry name" value="TPR-like_helical_dom_sf"/>
</dbReference>
<dbReference type="Gene3D" id="1.20.58.2200">
    <property type="match status" value="1"/>
</dbReference>
<feature type="compositionally biased region" description="Low complexity" evidence="1">
    <location>
        <begin position="206"/>
        <end position="229"/>
    </location>
</feature>
<dbReference type="Gene3D" id="1.25.40.10">
    <property type="entry name" value="Tetratricopeptide repeat domain"/>
    <property type="match status" value="1"/>
</dbReference>
<name>A0A8X8KAQ6_ACIFI</name>
<dbReference type="AlphaFoldDB" id="A0A8X8KAQ6"/>
<evidence type="ECO:0000313" key="2">
    <source>
        <dbReference type="EMBL" id="MBU2722483.1"/>
    </source>
</evidence>